<feature type="domain" description="AAA" evidence="1">
    <location>
        <begin position="19"/>
        <end position="192"/>
    </location>
</feature>
<evidence type="ECO:0000313" key="2">
    <source>
        <dbReference type="EMBL" id="WJE88300.1"/>
    </source>
</evidence>
<dbReference type="Gene3D" id="3.40.50.300">
    <property type="entry name" value="P-loop containing nucleotide triphosphate hydrolases"/>
    <property type="match status" value="1"/>
</dbReference>
<dbReference type="PANTHER" id="PTHR13696:SF52">
    <property type="entry name" value="PARA FAMILY PROTEIN CT_582"/>
    <property type="match status" value="1"/>
</dbReference>
<dbReference type="EMBL" id="OQ790078">
    <property type="protein sequence ID" value="WJE88300.1"/>
    <property type="molecule type" value="Genomic_DNA"/>
</dbReference>
<evidence type="ECO:0000259" key="1">
    <source>
        <dbReference type="Pfam" id="PF13614"/>
    </source>
</evidence>
<accession>A0AAT9V536</accession>
<protein>
    <submittedName>
        <fullName evidence="2">Plasmid-partitioning protein</fullName>
    </submittedName>
</protein>
<proteinExistence type="predicted"/>
<dbReference type="SUPFAM" id="SSF52540">
    <property type="entry name" value="P-loop containing nucleoside triphosphate hydrolases"/>
    <property type="match status" value="1"/>
</dbReference>
<name>A0AAT9V536_9CAUD</name>
<dbReference type="InterPro" id="IPR050678">
    <property type="entry name" value="DNA_Partitioning_ATPase"/>
</dbReference>
<organism evidence="2">
    <name type="scientific">Klebsiella phage Kpn74</name>
    <dbReference type="NCBI Taxonomy" id="3044026"/>
    <lineage>
        <taxon>Viruses</taxon>
        <taxon>Duplodnaviria</taxon>
        <taxon>Heunggongvirae</taxon>
        <taxon>Uroviricota</taxon>
        <taxon>Caudoviricetes</taxon>
    </lineage>
</organism>
<dbReference type="InterPro" id="IPR027417">
    <property type="entry name" value="P-loop_NTPase"/>
</dbReference>
<dbReference type="Pfam" id="PF13614">
    <property type="entry name" value="AAA_31"/>
    <property type="match status" value="1"/>
</dbReference>
<dbReference type="CDD" id="cd02042">
    <property type="entry name" value="ParAB_family"/>
    <property type="match status" value="1"/>
</dbReference>
<reference evidence="2" key="1">
    <citation type="journal article" date="2024" name="Can. J. Microbiol.">
        <title>Biological and genomic characteristics of three novel bacteriophages and a phage-plasmid of Klebsiella pneumoniae.</title>
        <authorList>
            <person name="Uskudar-Guclu A."/>
            <person name="Unlu S."/>
            <person name="Salih-Dogan H."/>
            <person name="Yalcin S."/>
            <person name="Basustaoglu A."/>
        </authorList>
    </citation>
    <scope>NUCLEOTIDE SEQUENCE</scope>
</reference>
<dbReference type="InterPro" id="IPR025669">
    <property type="entry name" value="AAA_dom"/>
</dbReference>
<dbReference type="PANTHER" id="PTHR13696">
    <property type="entry name" value="P-LOOP CONTAINING NUCLEOSIDE TRIPHOSPHATE HYDROLASE"/>
    <property type="match status" value="1"/>
</dbReference>
<sequence>MRSIFGNPNQRPADKNPAVLAVMSHKGGVYKTSSAVHEAQWLALQGHRVLLIEGNDPQGTASMYHGYVPDLHIHAEDTLLPFYLGERDNAEYAIKPTCWPGLDIIPSCLALHRIETDLMQYHAQGKLPHPPHLMLRAAIESVWDNYDIIVIDSAPNLGTGTINVVCAADIIVVATPAELFDYSSVLQFFTMLLDLLKTVDLGGFEPVVRLLLTKYSLTTGNQSRWMEEQIRNTWGSMVLRQVVRVTDEVGKGQIKMRTVFEQAANQRSTLNAWRNAVSIWEPVCQEIFDDLIKPRWED</sequence>